<dbReference type="AlphaFoldDB" id="A0A7W8QMX5"/>
<keyword evidence="2" id="KW-0255">Endonuclease</keyword>
<dbReference type="InterPro" id="IPR008538">
    <property type="entry name" value="Uma2"/>
</dbReference>
<protein>
    <submittedName>
        <fullName evidence="2">Uma2 family endonuclease</fullName>
    </submittedName>
</protein>
<gene>
    <name evidence="2" type="ORF">HDA36_003303</name>
</gene>
<dbReference type="InterPro" id="IPR012296">
    <property type="entry name" value="Nuclease_put_TT1808"/>
</dbReference>
<organism evidence="2 3">
    <name type="scientific">Nocardiopsis composta</name>
    <dbReference type="NCBI Taxonomy" id="157465"/>
    <lineage>
        <taxon>Bacteria</taxon>
        <taxon>Bacillati</taxon>
        <taxon>Actinomycetota</taxon>
        <taxon>Actinomycetes</taxon>
        <taxon>Streptosporangiales</taxon>
        <taxon>Nocardiopsidaceae</taxon>
        <taxon>Nocardiopsis</taxon>
    </lineage>
</organism>
<feature type="domain" description="Putative restriction endonuclease" evidence="1">
    <location>
        <begin position="25"/>
        <end position="191"/>
    </location>
</feature>
<dbReference type="SUPFAM" id="SSF52980">
    <property type="entry name" value="Restriction endonuclease-like"/>
    <property type="match status" value="1"/>
</dbReference>
<evidence type="ECO:0000259" key="1">
    <source>
        <dbReference type="Pfam" id="PF05685"/>
    </source>
</evidence>
<dbReference type="Proteomes" id="UP000572635">
    <property type="component" value="Unassembled WGS sequence"/>
</dbReference>
<evidence type="ECO:0000313" key="3">
    <source>
        <dbReference type="Proteomes" id="UP000572635"/>
    </source>
</evidence>
<keyword evidence="2" id="KW-0540">Nuclease</keyword>
<dbReference type="Gene3D" id="3.90.1570.10">
    <property type="entry name" value="tt1808, chain A"/>
    <property type="match status" value="1"/>
</dbReference>
<dbReference type="EMBL" id="JACHDB010000001">
    <property type="protein sequence ID" value="MBB5433219.1"/>
    <property type="molecule type" value="Genomic_DNA"/>
</dbReference>
<evidence type="ECO:0000313" key="2">
    <source>
        <dbReference type="EMBL" id="MBB5433219.1"/>
    </source>
</evidence>
<keyword evidence="3" id="KW-1185">Reference proteome</keyword>
<dbReference type="RefSeq" id="WP_184392771.1">
    <property type="nucleotide sequence ID" value="NZ_BAAAJD010000143.1"/>
</dbReference>
<keyword evidence="2" id="KW-0378">Hydrolase</keyword>
<dbReference type="InterPro" id="IPR011335">
    <property type="entry name" value="Restrct_endonuc-II-like"/>
</dbReference>
<comment type="caution">
    <text evidence="2">The sequence shown here is derived from an EMBL/GenBank/DDBJ whole genome shotgun (WGS) entry which is preliminary data.</text>
</comment>
<dbReference type="CDD" id="cd06260">
    <property type="entry name" value="DUF820-like"/>
    <property type="match status" value="1"/>
</dbReference>
<accession>A0A7W8QMX5</accession>
<dbReference type="GO" id="GO:0004519">
    <property type="term" value="F:endonuclease activity"/>
    <property type="evidence" value="ECO:0007669"/>
    <property type="project" value="UniProtKB-KW"/>
</dbReference>
<dbReference type="PANTHER" id="PTHR35400:SF3">
    <property type="entry name" value="SLL1072 PROTEIN"/>
    <property type="match status" value="1"/>
</dbReference>
<proteinExistence type="predicted"/>
<dbReference type="Pfam" id="PF05685">
    <property type="entry name" value="Uma2"/>
    <property type="match status" value="1"/>
</dbReference>
<name>A0A7W8QMX5_9ACTN</name>
<sequence>MGIAVIEEKPGETAVDDRWETLLHAWREVDMPDGWRAEIRKEGIVLVPPPAAKHNDIPDWIARQLYPVLPREIAFHQGSGVVIADQARLRSPDIVLFNRAAMPERRGEGIDPDEVLLVAEIASKDNARDDREAKRVEYATAGIPLYLLIDGYDPRGPRITLFSNPRGTDYSDSHAVEWGEPIDLPEPFDVKLDTSEFTVPSD</sequence>
<dbReference type="PANTHER" id="PTHR35400">
    <property type="entry name" value="SLR1083 PROTEIN"/>
    <property type="match status" value="1"/>
</dbReference>
<reference evidence="2 3" key="1">
    <citation type="submission" date="2020-08" db="EMBL/GenBank/DDBJ databases">
        <title>Sequencing the genomes of 1000 actinobacteria strains.</title>
        <authorList>
            <person name="Klenk H.-P."/>
        </authorList>
    </citation>
    <scope>NUCLEOTIDE SEQUENCE [LARGE SCALE GENOMIC DNA]</scope>
    <source>
        <strain evidence="2 3">DSM 44551</strain>
    </source>
</reference>